<dbReference type="EMBL" id="JAMQOP010000001">
    <property type="protein sequence ID" value="MDS0297676.1"/>
    <property type="molecule type" value="Genomic_DNA"/>
</dbReference>
<name>A0ABU2GA37_9EURY</name>
<evidence type="ECO:0000313" key="2">
    <source>
        <dbReference type="EMBL" id="MDS0297676.1"/>
    </source>
</evidence>
<keyword evidence="1" id="KW-1133">Transmembrane helix</keyword>
<gene>
    <name evidence="2" type="ORF">NDI76_02840</name>
</gene>
<dbReference type="RefSeq" id="WP_310922503.1">
    <property type="nucleotide sequence ID" value="NZ_JAMQOP010000001.1"/>
</dbReference>
<organism evidence="2 3">
    <name type="scientific">Halogeometricum salsisoli</name>
    <dbReference type="NCBI Taxonomy" id="2950536"/>
    <lineage>
        <taxon>Archaea</taxon>
        <taxon>Methanobacteriati</taxon>
        <taxon>Methanobacteriota</taxon>
        <taxon>Stenosarchaea group</taxon>
        <taxon>Halobacteria</taxon>
        <taxon>Halobacteriales</taxon>
        <taxon>Haloferacaceae</taxon>
        <taxon>Halogeometricum</taxon>
    </lineage>
</organism>
<protein>
    <submittedName>
        <fullName evidence="2">Uncharacterized protein</fullName>
    </submittedName>
</protein>
<keyword evidence="1" id="KW-0472">Membrane</keyword>
<reference evidence="2 3" key="1">
    <citation type="submission" date="2022-06" db="EMBL/GenBank/DDBJ databases">
        <title>Halogeometricum sp. a new haloarchaeum isolate from saline soil.</title>
        <authorList>
            <person name="Strakova D."/>
            <person name="Galisteo C."/>
            <person name="Sanchez-Porro C."/>
            <person name="Ventosa A."/>
        </authorList>
    </citation>
    <scope>NUCLEOTIDE SEQUENCE [LARGE SCALE GENOMIC DNA]</scope>
    <source>
        <strain evidence="2 3">S1BR25-6</strain>
    </source>
</reference>
<keyword evidence="1" id="KW-0812">Transmembrane</keyword>
<dbReference type="Proteomes" id="UP001257060">
    <property type="component" value="Unassembled WGS sequence"/>
</dbReference>
<evidence type="ECO:0000256" key="1">
    <source>
        <dbReference type="SAM" id="Phobius"/>
    </source>
</evidence>
<evidence type="ECO:0000313" key="3">
    <source>
        <dbReference type="Proteomes" id="UP001257060"/>
    </source>
</evidence>
<accession>A0ABU2GA37</accession>
<comment type="caution">
    <text evidence="2">The sequence shown here is derived from an EMBL/GenBank/DDBJ whole genome shotgun (WGS) entry which is preliminary data.</text>
</comment>
<feature type="transmembrane region" description="Helical" evidence="1">
    <location>
        <begin position="34"/>
        <end position="55"/>
    </location>
</feature>
<keyword evidence="3" id="KW-1185">Reference proteome</keyword>
<sequence length="65" mass="6939">MSSESPRRLLLVVAAVGIAAIAQAYRLFLGEGGAWALVALVGFSLVALVSGWQLWSVRRSGTPRR</sequence>
<proteinExistence type="predicted"/>